<name>A0A6A4SNP6_SCOMX</name>
<evidence type="ECO:0000313" key="2">
    <source>
        <dbReference type="Proteomes" id="UP000438429"/>
    </source>
</evidence>
<sequence>MVTLNVASLLAGVTRYKNTKLKTGNGNKTTARKYLRVRRKISYPLRYELHVQVCTFDMLALVVINTDETAHYNDIIAHNGDSHKLLMPSMPAFVIVEFTISFCSPAENEDCC</sequence>
<gene>
    <name evidence="1" type="ORF">F2P81_013606</name>
</gene>
<dbReference type="Proteomes" id="UP000438429">
    <property type="component" value="Unassembled WGS sequence"/>
</dbReference>
<dbReference type="AlphaFoldDB" id="A0A6A4SNP6"/>
<protein>
    <submittedName>
        <fullName evidence="1">Uncharacterized protein</fullName>
    </submittedName>
</protein>
<proteinExistence type="predicted"/>
<reference evidence="1 2" key="1">
    <citation type="submission" date="2019-06" db="EMBL/GenBank/DDBJ databases">
        <title>Draft genomes of female and male turbot (Scophthalmus maximus).</title>
        <authorList>
            <person name="Xu H."/>
            <person name="Xu X.-W."/>
            <person name="Shao C."/>
            <person name="Chen S."/>
        </authorList>
    </citation>
    <scope>NUCLEOTIDE SEQUENCE [LARGE SCALE GENOMIC DNA]</scope>
    <source>
        <strain evidence="1">Ysfricsl-2016a</strain>
        <tissue evidence="1">Blood</tissue>
    </source>
</reference>
<organism evidence="1 2">
    <name type="scientific">Scophthalmus maximus</name>
    <name type="common">Turbot</name>
    <name type="synonym">Psetta maxima</name>
    <dbReference type="NCBI Taxonomy" id="52904"/>
    <lineage>
        <taxon>Eukaryota</taxon>
        <taxon>Metazoa</taxon>
        <taxon>Chordata</taxon>
        <taxon>Craniata</taxon>
        <taxon>Vertebrata</taxon>
        <taxon>Euteleostomi</taxon>
        <taxon>Actinopterygii</taxon>
        <taxon>Neopterygii</taxon>
        <taxon>Teleostei</taxon>
        <taxon>Neoteleostei</taxon>
        <taxon>Acanthomorphata</taxon>
        <taxon>Carangaria</taxon>
        <taxon>Pleuronectiformes</taxon>
        <taxon>Pleuronectoidei</taxon>
        <taxon>Scophthalmidae</taxon>
        <taxon>Scophthalmus</taxon>
    </lineage>
</organism>
<comment type="caution">
    <text evidence="1">The sequence shown here is derived from an EMBL/GenBank/DDBJ whole genome shotgun (WGS) entry which is preliminary data.</text>
</comment>
<accession>A0A6A4SNP6</accession>
<evidence type="ECO:0000313" key="1">
    <source>
        <dbReference type="EMBL" id="KAF0033540.1"/>
    </source>
</evidence>
<dbReference type="EMBL" id="VEVO01000012">
    <property type="protein sequence ID" value="KAF0033540.1"/>
    <property type="molecule type" value="Genomic_DNA"/>
</dbReference>